<gene>
    <name evidence="1" type="ORF">ATANTOWER_012605</name>
</gene>
<name>A0ABU7BYS6_9TELE</name>
<reference evidence="1 2" key="1">
    <citation type="submission" date="2021-07" db="EMBL/GenBank/DDBJ databases">
        <authorList>
            <person name="Palmer J.M."/>
        </authorList>
    </citation>
    <scope>NUCLEOTIDE SEQUENCE [LARGE SCALE GENOMIC DNA]</scope>
    <source>
        <strain evidence="1 2">AT_MEX2019</strain>
        <tissue evidence="1">Muscle</tissue>
    </source>
</reference>
<dbReference type="Proteomes" id="UP001345963">
    <property type="component" value="Unassembled WGS sequence"/>
</dbReference>
<evidence type="ECO:0000313" key="1">
    <source>
        <dbReference type="EMBL" id="MED6255641.1"/>
    </source>
</evidence>
<evidence type="ECO:0000313" key="2">
    <source>
        <dbReference type="Proteomes" id="UP001345963"/>
    </source>
</evidence>
<protein>
    <submittedName>
        <fullName evidence="1">Uncharacterized protein</fullName>
    </submittedName>
</protein>
<keyword evidence="2" id="KW-1185">Reference proteome</keyword>
<organism evidence="1 2">
    <name type="scientific">Ataeniobius toweri</name>
    <dbReference type="NCBI Taxonomy" id="208326"/>
    <lineage>
        <taxon>Eukaryota</taxon>
        <taxon>Metazoa</taxon>
        <taxon>Chordata</taxon>
        <taxon>Craniata</taxon>
        <taxon>Vertebrata</taxon>
        <taxon>Euteleostomi</taxon>
        <taxon>Actinopterygii</taxon>
        <taxon>Neopterygii</taxon>
        <taxon>Teleostei</taxon>
        <taxon>Neoteleostei</taxon>
        <taxon>Acanthomorphata</taxon>
        <taxon>Ovalentaria</taxon>
        <taxon>Atherinomorphae</taxon>
        <taxon>Cyprinodontiformes</taxon>
        <taxon>Goodeidae</taxon>
        <taxon>Ataeniobius</taxon>
    </lineage>
</organism>
<dbReference type="EMBL" id="JAHUTI010071519">
    <property type="protein sequence ID" value="MED6255641.1"/>
    <property type="molecule type" value="Genomic_DNA"/>
</dbReference>
<accession>A0ABU7BYS6</accession>
<sequence length="121" mass="13253">MGDQRRLPGNPFCMCCIERWDHGGVAQEKPACLGCDWQVLLHRCCSSESNQLGYLWSGNPELGVSSFFSLAHPLLKEVVEPFWSPFSFVSCSEEFGDPSLDTSALSLLCASNSKPSFSGVT</sequence>
<proteinExistence type="predicted"/>
<comment type="caution">
    <text evidence="1">The sequence shown here is derived from an EMBL/GenBank/DDBJ whole genome shotgun (WGS) entry which is preliminary data.</text>
</comment>